<reference evidence="2" key="1">
    <citation type="submission" date="2017-01" db="EMBL/GenBank/DDBJ databases">
        <authorList>
            <person name="Varghese N."/>
            <person name="Submissions S."/>
        </authorList>
    </citation>
    <scope>NUCLEOTIDE SEQUENCE [LARGE SCALE GENOMIC DNA]</scope>
    <source>
        <strain evidence="2">DSM 46698</strain>
    </source>
</reference>
<name>A0A1N7KK87_9BACT</name>
<organism evidence="1 2">
    <name type="scientific">Belliella pelovolcani</name>
    <dbReference type="NCBI Taxonomy" id="529505"/>
    <lineage>
        <taxon>Bacteria</taxon>
        <taxon>Pseudomonadati</taxon>
        <taxon>Bacteroidota</taxon>
        <taxon>Cytophagia</taxon>
        <taxon>Cytophagales</taxon>
        <taxon>Cyclobacteriaceae</taxon>
        <taxon>Belliella</taxon>
    </lineage>
</organism>
<dbReference type="AlphaFoldDB" id="A0A1N7KK87"/>
<accession>A0A1N7KK87</accession>
<keyword evidence="2" id="KW-1185">Reference proteome</keyword>
<evidence type="ECO:0000313" key="2">
    <source>
        <dbReference type="Proteomes" id="UP000186026"/>
    </source>
</evidence>
<evidence type="ECO:0000313" key="1">
    <source>
        <dbReference type="EMBL" id="SIS61914.1"/>
    </source>
</evidence>
<dbReference type="EMBL" id="FTOP01000002">
    <property type="protein sequence ID" value="SIS61914.1"/>
    <property type="molecule type" value="Genomic_DNA"/>
</dbReference>
<sequence>MCFFKFLLLKVSDTNTDITHMPKPDPKIVIYWITDCYDFLERGNMYDSEQHNSKNDTKSILFFIKNWLH</sequence>
<dbReference type="Proteomes" id="UP000186026">
    <property type="component" value="Unassembled WGS sequence"/>
</dbReference>
<protein>
    <submittedName>
        <fullName evidence="1">Uncharacterized protein</fullName>
    </submittedName>
</protein>
<gene>
    <name evidence="1" type="ORF">SAMN05421761_102145</name>
</gene>
<proteinExistence type="predicted"/>